<dbReference type="AlphaFoldDB" id="A0A1X0RK18"/>
<proteinExistence type="predicted"/>
<dbReference type="Proteomes" id="UP000242381">
    <property type="component" value="Unassembled WGS sequence"/>
</dbReference>
<gene>
    <name evidence="1" type="ORF">BCV71DRAFT_191230</name>
</gene>
<protein>
    <submittedName>
        <fullName evidence="1">Uncharacterized protein</fullName>
    </submittedName>
</protein>
<reference evidence="1 2" key="1">
    <citation type="journal article" date="2016" name="Proc. Natl. Acad. Sci. U.S.A.">
        <title>Lipid metabolic changes in an early divergent fungus govern the establishment of a mutualistic symbiosis with endobacteria.</title>
        <authorList>
            <person name="Lastovetsky O.A."/>
            <person name="Gaspar M.L."/>
            <person name="Mondo S.J."/>
            <person name="LaButti K.M."/>
            <person name="Sandor L."/>
            <person name="Grigoriev I.V."/>
            <person name="Henry S.A."/>
            <person name="Pawlowska T.E."/>
        </authorList>
    </citation>
    <scope>NUCLEOTIDE SEQUENCE [LARGE SCALE GENOMIC DNA]</scope>
    <source>
        <strain evidence="1 2">ATCC 11559</strain>
    </source>
</reference>
<organism evidence="1 2">
    <name type="scientific">Rhizopus microsporus</name>
    <dbReference type="NCBI Taxonomy" id="58291"/>
    <lineage>
        <taxon>Eukaryota</taxon>
        <taxon>Fungi</taxon>
        <taxon>Fungi incertae sedis</taxon>
        <taxon>Mucoromycota</taxon>
        <taxon>Mucoromycotina</taxon>
        <taxon>Mucoromycetes</taxon>
        <taxon>Mucorales</taxon>
        <taxon>Mucorineae</taxon>
        <taxon>Rhizopodaceae</taxon>
        <taxon>Rhizopus</taxon>
    </lineage>
</organism>
<sequence>WKQDNHARHTTVCITNKNNTSQACVYCFQKLQHPKQLIQKQGGTRYRNMTDTFVCYNPDCPTAKNGHGVSARDETFALAIALSL</sequence>
<dbReference type="OMA" id="NHAHYAS"/>
<evidence type="ECO:0000313" key="1">
    <source>
        <dbReference type="EMBL" id="ORE12336.1"/>
    </source>
</evidence>
<accession>A0A1X0RK18</accession>
<feature type="non-terminal residue" evidence="1">
    <location>
        <position position="1"/>
    </location>
</feature>
<dbReference type="EMBL" id="KV921702">
    <property type="protein sequence ID" value="ORE12336.1"/>
    <property type="molecule type" value="Genomic_DNA"/>
</dbReference>
<name>A0A1X0RK18_RHIZD</name>
<evidence type="ECO:0000313" key="2">
    <source>
        <dbReference type="Proteomes" id="UP000242381"/>
    </source>
</evidence>